<dbReference type="Gene3D" id="3.30.1490.20">
    <property type="entry name" value="ATP-grasp fold, A domain"/>
    <property type="match status" value="1"/>
</dbReference>
<dbReference type="PROSITE" id="PS01217">
    <property type="entry name" value="SUCCINYL_COA_LIG_3"/>
    <property type="match status" value="1"/>
</dbReference>
<name>A0A430FT39_9BIFI</name>
<dbReference type="Pfam" id="PF00549">
    <property type="entry name" value="Ligase_CoA"/>
    <property type="match status" value="1"/>
</dbReference>
<dbReference type="GO" id="GO:0006099">
    <property type="term" value="P:tricarboxylic acid cycle"/>
    <property type="evidence" value="ECO:0007669"/>
    <property type="project" value="InterPro"/>
</dbReference>
<dbReference type="GO" id="GO:0006104">
    <property type="term" value="P:succinyl-CoA metabolic process"/>
    <property type="evidence" value="ECO:0007669"/>
    <property type="project" value="TreeGrafter"/>
</dbReference>
<dbReference type="PANTHER" id="PTHR11815">
    <property type="entry name" value="SUCCINYL-COA SYNTHETASE BETA CHAIN"/>
    <property type="match status" value="1"/>
</dbReference>
<dbReference type="Proteomes" id="UP000287609">
    <property type="component" value="Unassembled WGS sequence"/>
</dbReference>
<dbReference type="InterPro" id="IPR013650">
    <property type="entry name" value="ATP-grasp_succ-CoA_synth-type"/>
</dbReference>
<dbReference type="GO" id="GO:0005829">
    <property type="term" value="C:cytosol"/>
    <property type="evidence" value="ECO:0007669"/>
    <property type="project" value="TreeGrafter"/>
</dbReference>
<gene>
    <name evidence="9" type="ORF">D2E26_0605</name>
</gene>
<evidence type="ECO:0000256" key="6">
    <source>
        <dbReference type="ARBA" id="ARBA00022842"/>
    </source>
</evidence>
<dbReference type="PANTHER" id="PTHR11815:SF10">
    <property type="entry name" value="SUCCINATE--COA LIGASE [GDP-FORMING] SUBUNIT BETA, MITOCHONDRIAL"/>
    <property type="match status" value="1"/>
</dbReference>
<dbReference type="FunFam" id="3.30.470.20:FF:000002">
    <property type="entry name" value="Succinate--CoA ligase [ADP-forming] subunit beta"/>
    <property type="match status" value="1"/>
</dbReference>
<sequence length="403" mass="42232">MDLYEYQARELLQEAGIPTPDAIYAADKQQAMQALEHIGLPAVIKGQAKIGHRGQAGAVKVVKTREEASAAIDHILPMSIDGHAVNGVLVAEAMNIRDEYYVSISVDRTNRSFCVLATSAGGTEVETLAHDHPEAVKRMQITMLENFDHAAAVRMAEAIAFEGADIEQAATILEQMWQCFVTNDATLVEINPLANVELPDGSTQLYALDAKISLGGNAAFRHDGWKRFEDPVVSDTLEARAQAAGMHYVQLDGQVGVIGNGAGLVMSSLDAVAFAGDAIGQPITAANFLDIGGGASAEAMSRSLKAVTANPSVKSIFINVYGGITSCEIVAEGILQAVDELGITVPMVVRFDGNAAAEGLATLEAAHKTNVHVAATMDEAARQAVAFAAQAATPASAPAPTQA</sequence>
<dbReference type="SUPFAM" id="SSF52210">
    <property type="entry name" value="Succinyl-CoA synthetase domains"/>
    <property type="match status" value="1"/>
</dbReference>
<organism evidence="9 10">
    <name type="scientific">Bifidobacterium dolichotidis</name>
    <dbReference type="NCBI Taxonomy" id="2306976"/>
    <lineage>
        <taxon>Bacteria</taxon>
        <taxon>Bacillati</taxon>
        <taxon>Actinomycetota</taxon>
        <taxon>Actinomycetes</taxon>
        <taxon>Bifidobacteriales</taxon>
        <taxon>Bifidobacteriaceae</taxon>
        <taxon>Bifidobacterium</taxon>
    </lineage>
</organism>
<evidence type="ECO:0000256" key="1">
    <source>
        <dbReference type="ARBA" id="ARBA00001946"/>
    </source>
</evidence>
<keyword evidence="4" id="KW-0479">Metal-binding</keyword>
<dbReference type="InterPro" id="IPR005809">
    <property type="entry name" value="Succ_CoA_ligase-like_bsu"/>
</dbReference>
<keyword evidence="7" id="KW-0067">ATP-binding</keyword>
<dbReference type="InterPro" id="IPR005811">
    <property type="entry name" value="SUCC_ACL_C"/>
</dbReference>
<keyword evidence="10" id="KW-1185">Reference proteome</keyword>
<keyword evidence="3 9" id="KW-0436">Ligase</keyword>
<evidence type="ECO:0000256" key="7">
    <source>
        <dbReference type="PROSITE-ProRule" id="PRU00409"/>
    </source>
</evidence>
<keyword evidence="6" id="KW-0460">Magnesium</keyword>
<proteinExistence type="inferred from homology"/>
<dbReference type="PROSITE" id="PS50975">
    <property type="entry name" value="ATP_GRASP"/>
    <property type="match status" value="1"/>
</dbReference>
<evidence type="ECO:0000259" key="8">
    <source>
        <dbReference type="PROSITE" id="PS50975"/>
    </source>
</evidence>
<dbReference type="RefSeq" id="WP_125963195.1">
    <property type="nucleotide sequence ID" value="NZ_QXGM01000001.1"/>
</dbReference>
<accession>A0A430FT39</accession>
<keyword evidence="5 7" id="KW-0547">Nucleotide-binding</keyword>
<dbReference type="OrthoDB" id="9802602at2"/>
<evidence type="ECO:0000313" key="9">
    <source>
        <dbReference type="EMBL" id="RSX56042.1"/>
    </source>
</evidence>
<evidence type="ECO:0000313" key="10">
    <source>
        <dbReference type="Proteomes" id="UP000287609"/>
    </source>
</evidence>
<dbReference type="InterPro" id="IPR011761">
    <property type="entry name" value="ATP-grasp"/>
</dbReference>
<dbReference type="GO" id="GO:0004775">
    <property type="term" value="F:succinate-CoA ligase (ADP-forming) activity"/>
    <property type="evidence" value="ECO:0007669"/>
    <property type="project" value="TreeGrafter"/>
</dbReference>
<dbReference type="InterPro" id="IPR013815">
    <property type="entry name" value="ATP_grasp_subdomain_1"/>
</dbReference>
<dbReference type="InterPro" id="IPR016102">
    <property type="entry name" value="Succinyl-CoA_synth-like"/>
</dbReference>
<protein>
    <submittedName>
        <fullName evidence="9">Succinate--CoA ligase</fullName>
    </submittedName>
</protein>
<dbReference type="GO" id="GO:0046872">
    <property type="term" value="F:metal ion binding"/>
    <property type="evidence" value="ECO:0007669"/>
    <property type="project" value="UniProtKB-KW"/>
</dbReference>
<dbReference type="PIRSF" id="PIRSF001554">
    <property type="entry name" value="SucCS_beta"/>
    <property type="match status" value="1"/>
</dbReference>
<reference evidence="9 10" key="1">
    <citation type="submission" date="2018-09" db="EMBL/GenBank/DDBJ databases">
        <title>Characterization of the phylogenetic diversity of five novel species belonging to the genus Bifidobacterium.</title>
        <authorList>
            <person name="Lugli G.A."/>
            <person name="Duranti S."/>
            <person name="Milani C."/>
        </authorList>
    </citation>
    <scope>NUCLEOTIDE SEQUENCE [LARGE SCALE GENOMIC DNA]</scope>
    <source>
        <strain evidence="9 10">2036B</strain>
    </source>
</reference>
<dbReference type="InterPro" id="IPR017866">
    <property type="entry name" value="Succ-CoA_synthase_bsu_CS"/>
</dbReference>
<comment type="caution">
    <text evidence="9">The sequence shown here is derived from an EMBL/GenBank/DDBJ whole genome shotgun (WGS) entry which is preliminary data.</text>
</comment>
<evidence type="ECO:0000256" key="4">
    <source>
        <dbReference type="ARBA" id="ARBA00022723"/>
    </source>
</evidence>
<dbReference type="EMBL" id="QXGM01000001">
    <property type="protein sequence ID" value="RSX56042.1"/>
    <property type="molecule type" value="Genomic_DNA"/>
</dbReference>
<dbReference type="GO" id="GO:0005524">
    <property type="term" value="F:ATP binding"/>
    <property type="evidence" value="ECO:0007669"/>
    <property type="project" value="UniProtKB-UniRule"/>
</dbReference>
<comment type="similarity">
    <text evidence="2">Belongs to the succinate/malate CoA ligase beta subunit family.</text>
</comment>
<dbReference type="GO" id="GO:0042709">
    <property type="term" value="C:succinate-CoA ligase complex"/>
    <property type="evidence" value="ECO:0007669"/>
    <property type="project" value="TreeGrafter"/>
</dbReference>
<dbReference type="SUPFAM" id="SSF56059">
    <property type="entry name" value="Glutathione synthetase ATP-binding domain-like"/>
    <property type="match status" value="1"/>
</dbReference>
<feature type="domain" description="ATP-grasp" evidence="8">
    <location>
        <begin position="9"/>
        <end position="219"/>
    </location>
</feature>
<dbReference type="Gene3D" id="3.30.470.20">
    <property type="entry name" value="ATP-grasp fold, B domain"/>
    <property type="match status" value="1"/>
</dbReference>
<dbReference type="AlphaFoldDB" id="A0A430FT39"/>
<dbReference type="Gene3D" id="3.40.50.261">
    <property type="entry name" value="Succinyl-CoA synthetase domains"/>
    <property type="match status" value="1"/>
</dbReference>
<comment type="cofactor">
    <cofactor evidence="1">
        <name>Mg(2+)</name>
        <dbReference type="ChEBI" id="CHEBI:18420"/>
    </cofactor>
</comment>
<evidence type="ECO:0000256" key="2">
    <source>
        <dbReference type="ARBA" id="ARBA00009182"/>
    </source>
</evidence>
<evidence type="ECO:0000256" key="5">
    <source>
        <dbReference type="ARBA" id="ARBA00022741"/>
    </source>
</evidence>
<evidence type="ECO:0000256" key="3">
    <source>
        <dbReference type="ARBA" id="ARBA00022598"/>
    </source>
</evidence>
<dbReference type="NCBIfam" id="NF001913">
    <property type="entry name" value="PRK00696.1"/>
    <property type="match status" value="1"/>
</dbReference>
<dbReference type="Pfam" id="PF08442">
    <property type="entry name" value="ATP-grasp_2"/>
    <property type="match status" value="1"/>
</dbReference>